<keyword evidence="2" id="KW-1185">Reference proteome</keyword>
<evidence type="ECO:0000313" key="2">
    <source>
        <dbReference type="Proteomes" id="UP000004756"/>
    </source>
</evidence>
<dbReference type="EMBL" id="ACCJ01000326">
    <property type="protein sequence ID" value="EEG53854.1"/>
    <property type="molecule type" value="Genomic_DNA"/>
</dbReference>
<dbReference type="AlphaFoldDB" id="C0D495"/>
<protein>
    <submittedName>
        <fullName evidence="1">Uncharacterized protein</fullName>
    </submittedName>
</protein>
<reference evidence="1 2" key="1">
    <citation type="submission" date="2009-01" db="EMBL/GenBank/DDBJ databases">
        <authorList>
            <person name="Fulton L."/>
            <person name="Clifton S."/>
            <person name="Fulton B."/>
            <person name="Xu J."/>
            <person name="Minx P."/>
            <person name="Pepin K.H."/>
            <person name="Johnson M."/>
            <person name="Bhonagiri V."/>
            <person name="Nash W.E."/>
            <person name="Mardis E.R."/>
            <person name="Wilson R.K."/>
        </authorList>
    </citation>
    <scope>NUCLEOTIDE SEQUENCE [LARGE SCALE GENOMIC DNA]</scope>
    <source>
        <strain evidence="1 2">DSM 15981</strain>
    </source>
</reference>
<gene>
    <name evidence="1" type="ORF">CLOSTASPAR_04089</name>
</gene>
<evidence type="ECO:0000313" key="1">
    <source>
        <dbReference type="EMBL" id="EEG53854.1"/>
    </source>
</evidence>
<sequence>MHEKGANIPTFPKHLAAAPRKSAEYKGGSKCTSPAHTLPPMYITLLYSTYLSQRHD</sequence>
<reference evidence="1 2" key="2">
    <citation type="submission" date="2009-02" db="EMBL/GenBank/DDBJ databases">
        <title>Draft genome sequence of Clostridium asparagiforme (DSM 15981).</title>
        <authorList>
            <person name="Sudarsanam P."/>
            <person name="Ley R."/>
            <person name="Guruge J."/>
            <person name="Turnbaugh P.J."/>
            <person name="Mahowald M."/>
            <person name="Liep D."/>
            <person name="Gordon J."/>
        </authorList>
    </citation>
    <scope>NUCLEOTIDE SEQUENCE [LARGE SCALE GENOMIC DNA]</scope>
    <source>
        <strain evidence="1 2">DSM 15981</strain>
    </source>
</reference>
<name>C0D495_9FIRM</name>
<organism evidence="1 2">
    <name type="scientific">[Clostridium] asparagiforme DSM 15981</name>
    <dbReference type="NCBI Taxonomy" id="518636"/>
    <lineage>
        <taxon>Bacteria</taxon>
        <taxon>Bacillati</taxon>
        <taxon>Bacillota</taxon>
        <taxon>Clostridia</taxon>
        <taxon>Lachnospirales</taxon>
        <taxon>Lachnospiraceae</taxon>
        <taxon>Enterocloster</taxon>
    </lineage>
</organism>
<dbReference type="Proteomes" id="UP000004756">
    <property type="component" value="Unassembled WGS sequence"/>
</dbReference>
<comment type="caution">
    <text evidence="1">The sequence shown here is derived from an EMBL/GenBank/DDBJ whole genome shotgun (WGS) entry which is preliminary data.</text>
</comment>
<proteinExistence type="predicted"/>
<dbReference type="HOGENOM" id="CLU_3005923_0_0_9"/>
<accession>C0D495</accession>